<dbReference type="NCBIfam" id="NF007020">
    <property type="entry name" value="PRK09485.1"/>
    <property type="match status" value="1"/>
</dbReference>
<dbReference type="InterPro" id="IPR051486">
    <property type="entry name" value="Hcy_S-methyltransferase"/>
</dbReference>
<dbReference type="SUPFAM" id="SSF82282">
    <property type="entry name" value="Homocysteine S-methyltransferase"/>
    <property type="match status" value="1"/>
</dbReference>
<feature type="binding site" evidence="5">
    <location>
        <position position="275"/>
    </location>
    <ligand>
        <name>Zn(2+)</name>
        <dbReference type="ChEBI" id="CHEBI:29105"/>
    </ligand>
</feature>
<reference evidence="7 8" key="1">
    <citation type="submission" date="2023-08" db="EMBL/GenBank/DDBJ databases">
        <title>Microbacterium aquilitoris sp. nov. and Microbacterium gwkjibeachense sp. nov., isolated from beach.</title>
        <authorList>
            <person name="Lee S.D."/>
            <person name="Yang H."/>
            <person name="Kim I."/>
        </authorList>
    </citation>
    <scope>NUCLEOTIDE SEQUENCE [LARGE SCALE GENOMIC DNA]</scope>
    <source>
        <strain evidence="7 8">KSW4-11</strain>
    </source>
</reference>
<dbReference type="PANTHER" id="PTHR46015:SF1">
    <property type="entry name" value="HOMOCYSTEINE S-METHYLTRANSFERASE-LIKE ISOFORM 1"/>
    <property type="match status" value="1"/>
</dbReference>
<name>A0ABU3G9R2_9MICO</name>
<evidence type="ECO:0000313" key="8">
    <source>
        <dbReference type="Proteomes" id="UP001251849"/>
    </source>
</evidence>
<dbReference type="Gene3D" id="3.20.20.330">
    <property type="entry name" value="Homocysteine-binding-like domain"/>
    <property type="match status" value="1"/>
</dbReference>
<dbReference type="Pfam" id="PF02574">
    <property type="entry name" value="S-methyl_trans"/>
    <property type="match status" value="1"/>
</dbReference>
<dbReference type="GO" id="GO:0032259">
    <property type="term" value="P:methylation"/>
    <property type="evidence" value="ECO:0007669"/>
    <property type="project" value="UniProtKB-KW"/>
</dbReference>
<evidence type="ECO:0000256" key="5">
    <source>
        <dbReference type="PROSITE-ProRule" id="PRU00333"/>
    </source>
</evidence>
<dbReference type="EMBL" id="JAUZVV010000001">
    <property type="protein sequence ID" value="MDT3316567.1"/>
    <property type="molecule type" value="Genomic_DNA"/>
</dbReference>
<protein>
    <submittedName>
        <fullName evidence="7">Homocysteine S-methyltransferase</fullName>
        <ecNumber evidence="7">2.1.1.10</ecNumber>
    </submittedName>
</protein>
<dbReference type="GO" id="GO:0008168">
    <property type="term" value="F:methyltransferase activity"/>
    <property type="evidence" value="ECO:0007669"/>
    <property type="project" value="UniProtKB-KW"/>
</dbReference>
<feature type="binding site" evidence="5">
    <location>
        <position position="213"/>
    </location>
    <ligand>
        <name>Zn(2+)</name>
        <dbReference type="ChEBI" id="CHEBI:29105"/>
    </ligand>
</feature>
<organism evidence="7 8">
    <name type="scientific">Microbacterium gawkjiense</name>
    <dbReference type="NCBI Taxonomy" id="3067309"/>
    <lineage>
        <taxon>Bacteria</taxon>
        <taxon>Bacillati</taxon>
        <taxon>Actinomycetota</taxon>
        <taxon>Actinomycetes</taxon>
        <taxon>Micrococcales</taxon>
        <taxon>Microbacteriaceae</taxon>
        <taxon>Microbacterium</taxon>
    </lineage>
</organism>
<dbReference type="InterPro" id="IPR003726">
    <property type="entry name" value="HCY_dom"/>
</dbReference>
<evidence type="ECO:0000259" key="6">
    <source>
        <dbReference type="PROSITE" id="PS50970"/>
    </source>
</evidence>
<proteinExistence type="predicted"/>
<keyword evidence="3 5" id="KW-0479">Metal-binding</keyword>
<comment type="caution">
    <text evidence="7">The sequence shown here is derived from an EMBL/GenBank/DDBJ whole genome shotgun (WGS) entry which is preliminary data.</text>
</comment>
<evidence type="ECO:0000313" key="7">
    <source>
        <dbReference type="EMBL" id="MDT3316567.1"/>
    </source>
</evidence>
<accession>A0ABU3G9R2</accession>
<dbReference type="Proteomes" id="UP001251849">
    <property type="component" value="Unassembled WGS sequence"/>
</dbReference>
<dbReference type="InterPro" id="IPR017226">
    <property type="entry name" value="BHMT-like"/>
</dbReference>
<sequence>MPDVRAAIADRPLVLDGGLGTMLEARGHDLAGALWSAGVLIDAPGDVRDVHAEFVAAGAEVITTASYQLGYDNLGAAGYDNAAVDGLLGASVRLAREAAAGRAWVAASVGPFGAVRADGSEYTGAYGMSVGDLARWHRRRIEALAGAGPDLLAIETIASPAEVEAIALALDGIDVPAWISLSAASTAFDDGGFADALATAASAPGVVAVGANCCPPELIPAVLGGVPAGVAAVVYPNSGETWDAASRSWRGEAGAAFAEAEAWVDAGARLIGGCCRTTPADIAALAARLAGPGNNDAAVANHDRIGG</sequence>
<feature type="binding site" evidence="5">
    <location>
        <position position="274"/>
    </location>
    <ligand>
        <name>Zn(2+)</name>
        <dbReference type="ChEBI" id="CHEBI:29105"/>
    </ligand>
</feature>
<comment type="cofactor">
    <cofactor evidence="5">
        <name>Zn(2+)</name>
        <dbReference type="ChEBI" id="CHEBI:29105"/>
    </cofactor>
</comment>
<feature type="domain" description="Hcy-binding" evidence="6">
    <location>
        <begin position="1"/>
        <end position="289"/>
    </location>
</feature>
<dbReference type="PIRSF" id="PIRSF037505">
    <property type="entry name" value="Betaine_HMT"/>
    <property type="match status" value="1"/>
</dbReference>
<dbReference type="PROSITE" id="PS50970">
    <property type="entry name" value="HCY"/>
    <property type="match status" value="1"/>
</dbReference>
<evidence type="ECO:0000256" key="4">
    <source>
        <dbReference type="ARBA" id="ARBA00022833"/>
    </source>
</evidence>
<keyword evidence="1 5" id="KW-0489">Methyltransferase</keyword>
<dbReference type="InterPro" id="IPR036589">
    <property type="entry name" value="HCY_dom_sf"/>
</dbReference>
<evidence type="ECO:0000256" key="3">
    <source>
        <dbReference type="ARBA" id="ARBA00022723"/>
    </source>
</evidence>
<keyword evidence="8" id="KW-1185">Reference proteome</keyword>
<gene>
    <name evidence="7" type="primary">mmuM</name>
    <name evidence="7" type="ORF">Q9S71_06995</name>
</gene>
<dbReference type="PANTHER" id="PTHR46015">
    <property type="entry name" value="ZGC:172121"/>
    <property type="match status" value="1"/>
</dbReference>
<evidence type="ECO:0000256" key="2">
    <source>
        <dbReference type="ARBA" id="ARBA00022679"/>
    </source>
</evidence>
<keyword evidence="2 5" id="KW-0808">Transferase</keyword>
<keyword evidence="4 5" id="KW-0862">Zinc</keyword>
<dbReference type="RefSeq" id="WP_311861374.1">
    <property type="nucleotide sequence ID" value="NZ_JAUZVV010000001.1"/>
</dbReference>
<dbReference type="EC" id="2.1.1.10" evidence="7"/>
<evidence type="ECO:0000256" key="1">
    <source>
        <dbReference type="ARBA" id="ARBA00022603"/>
    </source>
</evidence>